<dbReference type="SUPFAM" id="SSF53850">
    <property type="entry name" value="Periplasmic binding protein-like II"/>
    <property type="match status" value="1"/>
</dbReference>
<dbReference type="InterPro" id="IPR000914">
    <property type="entry name" value="SBP_5_dom"/>
</dbReference>
<evidence type="ECO:0000256" key="1">
    <source>
        <dbReference type="SAM" id="SignalP"/>
    </source>
</evidence>
<comment type="caution">
    <text evidence="3">The sequence shown here is derived from an EMBL/GenBank/DDBJ whole genome shotgun (WGS) entry which is preliminary data.</text>
</comment>
<evidence type="ECO:0000313" key="4">
    <source>
        <dbReference type="Proteomes" id="UP000632222"/>
    </source>
</evidence>
<gene>
    <name evidence="3" type="ORF">GCM10008938_33260</name>
</gene>
<dbReference type="Proteomes" id="UP000632222">
    <property type="component" value="Unassembled WGS sequence"/>
</dbReference>
<dbReference type="EMBL" id="BMOD01000014">
    <property type="protein sequence ID" value="GGJ44409.1"/>
    <property type="molecule type" value="Genomic_DNA"/>
</dbReference>
<dbReference type="Gene3D" id="3.40.190.10">
    <property type="entry name" value="Periplasmic binding protein-like II"/>
    <property type="match status" value="1"/>
</dbReference>
<keyword evidence="4" id="KW-1185">Reference proteome</keyword>
<protein>
    <submittedName>
        <fullName evidence="3">Peptide ABC transporter substrate-binding protein</fullName>
    </submittedName>
</protein>
<organism evidence="3 4">
    <name type="scientific">Deinococcus roseus</name>
    <dbReference type="NCBI Taxonomy" id="392414"/>
    <lineage>
        <taxon>Bacteria</taxon>
        <taxon>Thermotogati</taxon>
        <taxon>Deinococcota</taxon>
        <taxon>Deinococci</taxon>
        <taxon>Deinococcales</taxon>
        <taxon>Deinococcaceae</taxon>
        <taxon>Deinococcus</taxon>
    </lineage>
</organism>
<name>A0ABQ2D3A9_9DEIO</name>
<evidence type="ECO:0000259" key="2">
    <source>
        <dbReference type="Pfam" id="PF00496"/>
    </source>
</evidence>
<dbReference type="Gene3D" id="3.10.105.10">
    <property type="entry name" value="Dipeptide-binding Protein, Domain 3"/>
    <property type="match status" value="1"/>
</dbReference>
<dbReference type="RefSeq" id="WP_189004393.1">
    <property type="nucleotide sequence ID" value="NZ_BMOD01000014.1"/>
</dbReference>
<dbReference type="Gene3D" id="3.90.76.10">
    <property type="entry name" value="Dipeptide-binding Protein, Domain 1"/>
    <property type="match status" value="1"/>
</dbReference>
<feature type="chain" id="PRO_5047320945" evidence="1">
    <location>
        <begin position="18"/>
        <end position="572"/>
    </location>
</feature>
<feature type="signal peptide" evidence="1">
    <location>
        <begin position="1"/>
        <end position="17"/>
    </location>
</feature>
<feature type="domain" description="Solute-binding protein family 5" evidence="2">
    <location>
        <begin position="83"/>
        <end position="490"/>
    </location>
</feature>
<sequence>MQKLLMTTILLLSPALAAKNPSVITVAHAADWSTLDPAYCYENLCGEVLQNTLETLVFYQGISSDRFSGLLAQNVPTKQNGGISQDGKTYTFKLRKGLKFADGSPLTASDVEYSFKRLLVHNWGAAYLLSEALFGDTDGMSASGAIKFSDLNSAIQMVDPQTIVFKLKRPFAPFLAILATPYVGAVYSKQATIKAGGWDGTEASWLKANAQEDKDSIFQKTIPLGSGPYQLERYDVGQNIVLKRNPNYWRKPASVERVVLSNVQDPATRVQLFLNEDADFASIPASQYEHILHSDPTLKVSKPVPALGIDMLYMNQKISGQGTNILGSGQLDGKGIPSTFLSDVNVRKALAFSMDYSALVNDVLQKQAIQMNSVLIKGLYSKAGQKKYTYNKSKAIQHFKAAWDGKVWENGFVLPVYYNSGNPVRKATLEILKANVEALNPKFKIEVRDLPNSQIRAMRASGQMSLWAGNWAADYGDAYNFVQPLLHSSGTLAKTQSIKNPKVDQLIEQLSEETNSKARNVLLSSIEKIAFDEVLGLPTHQVINVEIQHPYLSGVVYNPVYPGYYYYTIKKQ</sequence>
<dbReference type="InterPro" id="IPR030678">
    <property type="entry name" value="Peptide/Ni-bd"/>
</dbReference>
<reference evidence="4" key="1">
    <citation type="journal article" date="2019" name="Int. J. Syst. Evol. Microbiol.">
        <title>The Global Catalogue of Microorganisms (GCM) 10K type strain sequencing project: providing services to taxonomists for standard genome sequencing and annotation.</title>
        <authorList>
            <consortium name="The Broad Institute Genomics Platform"/>
            <consortium name="The Broad Institute Genome Sequencing Center for Infectious Disease"/>
            <person name="Wu L."/>
            <person name="Ma J."/>
        </authorList>
    </citation>
    <scope>NUCLEOTIDE SEQUENCE [LARGE SCALE GENOMIC DNA]</scope>
    <source>
        <strain evidence="4">JCM 14370</strain>
    </source>
</reference>
<dbReference type="PANTHER" id="PTHR30290:SF34">
    <property type="entry name" value="ABC TRANSPORTER, PERIPLASMIC OLIGO-PEPTIDE BINDING PROTEIN, PUTATIVE-RELATED"/>
    <property type="match status" value="1"/>
</dbReference>
<dbReference type="CDD" id="cd08512">
    <property type="entry name" value="PBP2_NikA_DppA_OppA_like_7"/>
    <property type="match status" value="1"/>
</dbReference>
<dbReference type="PIRSF" id="PIRSF002741">
    <property type="entry name" value="MppA"/>
    <property type="match status" value="1"/>
</dbReference>
<proteinExistence type="predicted"/>
<evidence type="ECO:0000313" key="3">
    <source>
        <dbReference type="EMBL" id="GGJ44409.1"/>
    </source>
</evidence>
<accession>A0ABQ2D3A9</accession>
<dbReference type="PANTHER" id="PTHR30290">
    <property type="entry name" value="PERIPLASMIC BINDING COMPONENT OF ABC TRANSPORTER"/>
    <property type="match status" value="1"/>
</dbReference>
<dbReference type="InterPro" id="IPR039424">
    <property type="entry name" value="SBP_5"/>
</dbReference>
<keyword evidence="1" id="KW-0732">Signal</keyword>
<dbReference type="Pfam" id="PF00496">
    <property type="entry name" value="SBP_bac_5"/>
    <property type="match status" value="1"/>
</dbReference>